<evidence type="ECO:0000313" key="1">
    <source>
        <dbReference type="EMBL" id="DAD95659.1"/>
    </source>
</evidence>
<dbReference type="EMBL" id="BK015198">
    <property type="protein sequence ID" value="DAD95659.1"/>
    <property type="molecule type" value="Genomic_DNA"/>
</dbReference>
<reference evidence="1" key="1">
    <citation type="journal article" date="2021" name="Proc. Natl. Acad. Sci. U.S.A.">
        <title>A Catalog of Tens of Thousands of Viruses from Human Metagenomes Reveals Hidden Associations with Chronic Diseases.</title>
        <authorList>
            <person name="Tisza M.J."/>
            <person name="Buck C.B."/>
        </authorList>
    </citation>
    <scope>NUCLEOTIDE SEQUENCE</scope>
    <source>
        <strain evidence="1">CtQU013</strain>
    </source>
</reference>
<name>A0A8S5NNL1_9CAUD</name>
<proteinExistence type="predicted"/>
<protein>
    <submittedName>
        <fullName evidence="1">Uncharacterized protein</fullName>
    </submittedName>
</protein>
<sequence>MEVPVSERRKKYDWRAGWLSCCARKKQRVGAG</sequence>
<organism evidence="1">
    <name type="scientific">Siphoviridae sp. ctQU013</name>
    <dbReference type="NCBI Taxonomy" id="2826329"/>
    <lineage>
        <taxon>Viruses</taxon>
        <taxon>Duplodnaviria</taxon>
        <taxon>Heunggongvirae</taxon>
        <taxon>Uroviricota</taxon>
        <taxon>Caudoviricetes</taxon>
    </lineage>
</organism>
<accession>A0A8S5NNL1</accession>